<dbReference type="Proteomes" id="UP000033423">
    <property type="component" value="Unassembled WGS sequence"/>
</dbReference>
<dbReference type="AlphaFoldDB" id="A0A0F3GJ97"/>
<evidence type="ECO:0000313" key="1">
    <source>
        <dbReference type="EMBL" id="KJU81961.1"/>
    </source>
</evidence>
<comment type="caution">
    <text evidence="1">The sequence shown here is derived from an EMBL/GenBank/DDBJ whole genome shotgun (WGS) entry which is preliminary data.</text>
</comment>
<name>A0A0F3GJ97_9BACT</name>
<dbReference type="EMBL" id="LACI01002475">
    <property type="protein sequence ID" value="KJU81961.1"/>
    <property type="molecule type" value="Genomic_DNA"/>
</dbReference>
<keyword evidence="2" id="KW-1185">Reference proteome</keyword>
<evidence type="ECO:0000313" key="2">
    <source>
        <dbReference type="Proteomes" id="UP000033423"/>
    </source>
</evidence>
<organism evidence="1 2">
    <name type="scientific">Candidatus Magnetobacterium bavaricum</name>
    <dbReference type="NCBI Taxonomy" id="29290"/>
    <lineage>
        <taxon>Bacteria</taxon>
        <taxon>Pseudomonadati</taxon>
        <taxon>Nitrospirota</taxon>
        <taxon>Thermodesulfovibrionia</taxon>
        <taxon>Thermodesulfovibrionales</taxon>
        <taxon>Candidatus Magnetobacteriaceae</taxon>
        <taxon>Candidatus Magnetobacterium</taxon>
    </lineage>
</organism>
<proteinExistence type="predicted"/>
<accession>A0A0F3GJ97</accession>
<gene>
    <name evidence="1" type="ORF">MBAV_005845</name>
</gene>
<sequence>MGSSGLLVIVLGQHPAVLIQQRPNHRIRTRLPPRLPGKGQTPLYQTYLKLVVQPNQSPNYIIQLLLHKQKGIDFR</sequence>
<protein>
    <submittedName>
        <fullName evidence="1">Uncharacterized protein</fullName>
    </submittedName>
</protein>
<reference evidence="1 2" key="1">
    <citation type="submission" date="2015-02" db="EMBL/GenBank/DDBJ databases">
        <title>Single-cell genomics of uncultivated deep-branching MTB reveals a conserved set of magnetosome genes.</title>
        <authorList>
            <person name="Kolinko S."/>
            <person name="Richter M."/>
            <person name="Glockner F.O."/>
            <person name="Brachmann A."/>
            <person name="Schuler D."/>
        </authorList>
    </citation>
    <scope>NUCLEOTIDE SEQUENCE [LARGE SCALE GENOMIC DNA]</scope>
    <source>
        <strain evidence="1">TM-1</strain>
    </source>
</reference>